<dbReference type="Proteomes" id="UP001143856">
    <property type="component" value="Unassembled WGS sequence"/>
</dbReference>
<protein>
    <submittedName>
        <fullName evidence="1">Uncharacterized protein</fullName>
    </submittedName>
</protein>
<keyword evidence="2" id="KW-1185">Reference proteome</keyword>
<dbReference type="EMBL" id="JAPDGR010000141">
    <property type="protein sequence ID" value="KAJ2995244.1"/>
    <property type="molecule type" value="Genomic_DNA"/>
</dbReference>
<name>A0ACC1PKS0_9PEZI</name>
<comment type="caution">
    <text evidence="1">The sequence shown here is derived from an EMBL/GenBank/DDBJ whole genome shotgun (WGS) entry which is preliminary data.</text>
</comment>
<evidence type="ECO:0000313" key="2">
    <source>
        <dbReference type="Proteomes" id="UP001143856"/>
    </source>
</evidence>
<evidence type="ECO:0000313" key="1">
    <source>
        <dbReference type="EMBL" id="KAJ2995244.1"/>
    </source>
</evidence>
<sequence length="156" mass="16817">MVPATTSVFGNGADVQAHGEPDEDDLDALMAEEEAQRSTTSASLFGNGKMTQAQQTRREPDDDDDLDALMAEAEAEPSFTKPTRPTHHKPAAKPIIDDDEDDLDALMAEAEAEDEVSTARKSPSPKVAMITKGSSMVVHDVDKDEEAAMAEMEGLW</sequence>
<proteinExistence type="predicted"/>
<reference evidence="1" key="1">
    <citation type="submission" date="2022-10" db="EMBL/GenBank/DDBJ databases">
        <title>Genome Sequence of Xylaria curta.</title>
        <authorList>
            <person name="Buettner E."/>
        </authorList>
    </citation>
    <scope>NUCLEOTIDE SEQUENCE</scope>
    <source>
        <strain evidence="1">Babe10</strain>
    </source>
</reference>
<organism evidence="1 2">
    <name type="scientific">Xylaria curta</name>
    <dbReference type="NCBI Taxonomy" id="42375"/>
    <lineage>
        <taxon>Eukaryota</taxon>
        <taxon>Fungi</taxon>
        <taxon>Dikarya</taxon>
        <taxon>Ascomycota</taxon>
        <taxon>Pezizomycotina</taxon>
        <taxon>Sordariomycetes</taxon>
        <taxon>Xylariomycetidae</taxon>
        <taxon>Xylariales</taxon>
        <taxon>Xylariaceae</taxon>
        <taxon>Xylaria</taxon>
    </lineage>
</organism>
<gene>
    <name evidence="1" type="ORF">NUW58_g1333</name>
</gene>
<accession>A0ACC1PKS0</accession>